<dbReference type="GO" id="GO:0030288">
    <property type="term" value="C:outer membrane-bounded periplasmic space"/>
    <property type="evidence" value="ECO:0007669"/>
    <property type="project" value="TreeGrafter"/>
</dbReference>
<dbReference type="SMART" id="SM00646">
    <property type="entry name" value="Ami_3"/>
    <property type="match status" value="1"/>
</dbReference>
<dbReference type="AlphaFoldDB" id="A0A6J6SXZ3"/>
<evidence type="ECO:0000259" key="2">
    <source>
        <dbReference type="SMART" id="SM00646"/>
    </source>
</evidence>
<gene>
    <name evidence="3" type="ORF">UFOPK2810_00256</name>
</gene>
<dbReference type="CDD" id="cd02696">
    <property type="entry name" value="MurNAc-LAA"/>
    <property type="match status" value="1"/>
</dbReference>
<evidence type="ECO:0000256" key="1">
    <source>
        <dbReference type="ARBA" id="ARBA00022801"/>
    </source>
</evidence>
<dbReference type="Pfam" id="PF01520">
    <property type="entry name" value="Amidase_3"/>
    <property type="match status" value="1"/>
</dbReference>
<dbReference type="GO" id="GO:0008745">
    <property type="term" value="F:N-acetylmuramoyl-L-alanine amidase activity"/>
    <property type="evidence" value="ECO:0007669"/>
    <property type="project" value="InterPro"/>
</dbReference>
<protein>
    <submittedName>
        <fullName evidence="3">Unannotated protein</fullName>
    </submittedName>
</protein>
<dbReference type="InterPro" id="IPR036366">
    <property type="entry name" value="PGBDSf"/>
</dbReference>
<dbReference type="SUPFAM" id="SSF47090">
    <property type="entry name" value="PGBD-like"/>
    <property type="match status" value="2"/>
</dbReference>
<accession>A0A6J6SXZ3</accession>
<dbReference type="SUPFAM" id="SSF53187">
    <property type="entry name" value="Zn-dependent exopeptidases"/>
    <property type="match status" value="1"/>
</dbReference>
<dbReference type="InterPro" id="IPR002477">
    <property type="entry name" value="Peptidoglycan-bd-like"/>
</dbReference>
<keyword evidence="1" id="KW-0378">Hydrolase</keyword>
<dbReference type="InterPro" id="IPR036365">
    <property type="entry name" value="PGBD-like_sf"/>
</dbReference>
<dbReference type="InterPro" id="IPR050695">
    <property type="entry name" value="N-acetylmuramoyl_amidase_3"/>
</dbReference>
<feature type="domain" description="MurNAc-LAA" evidence="2">
    <location>
        <begin position="223"/>
        <end position="339"/>
    </location>
</feature>
<dbReference type="EMBL" id="CAEZYZ010000027">
    <property type="protein sequence ID" value="CAB4739690.1"/>
    <property type="molecule type" value="Genomic_DNA"/>
</dbReference>
<proteinExistence type="predicted"/>
<dbReference type="PANTHER" id="PTHR30404:SF0">
    <property type="entry name" value="N-ACETYLMURAMOYL-L-ALANINE AMIDASE AMIC"/>
    <property type="match status" value="1"/>
</dbReference>
<dbReference type="PANTHER" id="PTHR30404">
    <property type="entry name" value="N-ACETYLMURAMOYL-L-ALANINE AMIDASE"/>
    <property type="match status" value="1"/>
</dbReference>
<name>A0A6J6SXZ3_9ZZZZ</name>
<dbReference type="Gene3D" id="3.40.630.40">
    <property type="entry name" value="Zn-dependent exopeptidases"/>
    <property type="match status" value="1"/>
</dbReference>
<dbReference type="InterPro" id="IPR002508">
    <property type="entry name" value="MurNAc-LAA_cat"/>
</dbReference>
<dbReference type="Gene3D" id="1.10.101.10">
    <property type="entry name" value="PGBD-like superfamily/PGBD"/>
    <property type="match status" value="2"/>
</dbReference>
<evidence type="ECO:0000313" key="3">
    <source>
        <dbReference type="EMBL" id="CAB4739690.1"/>
    </source>
</evidence>
<organism evidence="3">
    <name type="scientific">freshwater metagenome</name>
    <dbReference type="NCBI Taxonomy" id="449393"/>
    <lineage>
        <taxon>unclassified sequences</taxon>
        <taxon>metagenomes</taxon>
        <taxon>ecological metagenomes</taxon>
    </lineage>
</organism>
<reference evidence="3" key="1">
    <citation type="submission" date="2020-05" db="EMBL/GenBank/DDBJ databases">
        <authorList>
            <person name="Chiriac C."/>
            <person name="Salcher M."/>
            <person name="Ghai R."/>
            <person name="Kavagutti S V."/>
        </authorList>
    </citation>
    <scope>NUCLEOTIDE SEQUENCE</scope>
</reference>
<dbReference type="GO" id="GO:0009253">
    <property type="term" value="P:peptidoglycan catabolic process"/>
    <property type="evidence" value="ECO:0007669"/>
    <property type="project" value="InterPro"/>
</dbReference>
<dbReference type="Pfam" id="PF01471">
    <property type="entry name" value="PG_binding_1"/>
    <property type="match status" value="2"/>
</dbReference>
<sequence length="345" mass="37080">MLLRLGASGAAVDEVRSRLGHLGLLDERVAGDYDEVVAAAVRAFQQERGLRVDGVVGPDTYRRLEEARWHLGDRVLTFTPGHLVTGDDVTQLQARLSQLGFNAGRIDGMFGPRTDAALREFQASVGVNADGVCGPDTYRAFDRLIKTISGGNAALLRDRVTLSELRTGVMDKVVVLDPGVDAGVEICEAISVRVEGRLAALGTQVLLTRTQASLSRQDEGQRADFANRTGADLLVSINCIDSASSRVNGVGSFYFGEPSGGAHSTSGRLLAERVQDEICARTSFLDCRTHPRTWDLLRMTRMAAIRIDVGNLSNAEDAERLEDPVVQDAVAEGIASGVTRFCAPV</sequence>